<keyword evidence="2" id="KW-0503">Monooxygenase</keyword>
<evidence type="ECO:0000313" key="3">
    <source>
        <dbReference type="EMBL" id="TEW65969.1"/>
    </source>
</evidence>
<dbReference type="Proteomes" id="UP000583101">
    <property type="component" value="Unassembled WGS sequence"/>
</dbReference>
<organism evidence="3 4">
    <name type="scientific">Mucilaginibacter phyllosphaerae</name>
    <dbReference type="NCBI Taxonomy" id="1812349"/>
    <lineage>
        <taxon>Bacteria</taxon>
        <taxon>Pseudomonadati</taxon>
        <taxon>Bacteroidota</taxon>
        <taxon>Sphingobacteriia</taxon>
        <taxon>Sphingobacteriales</taxon>
        <taxon>Sphingobacteriaceae</taxon>
        <taxon>Mucilaginibacter</taxon>
    </lineage>
</organism>
<reference evidence="2 5" key="3">
    <citation type="submission" date="2020-08" db="EMBL/GenBank/DDBJ databases">
        <title>Genomic Encyclopedia of Type Strains, Phase IV (KMG-IV): sequencing the most valuable type-strain genomes for metagenomic binning, comparative biology and taxonomic classification.</title>
        <authorList>
            <person name="Goeker M."/>
        </authorList>
    </citation>
    <scope>NUCLEOTIDE SEQUENCE [LARGE SCALE GENOMIC DNA]</scope>
    <source>
        <strain evidence="2 5">DSM 100995</strain>
    </source>
</reference>
<dbReference type="PROSITE" id="PS51725">
    <property type="entry name" value="ABM"/>
    <property type="match status" value="1"/>
</dbReference>
<accession>A0A4Y8AD51</accession>
<reference evidence="3" key="2">
    <citation type="submission" date="2019-03" db="EMBL/GenBank/DDBJ databases">
        <authorList>
            <person name="Yan Y.-Q."/>
            <person name="Du Z.-J."/>
        </authorList>
    </citation>
    <scope>NUCLEOTIDE SEQUENCE</scope>
    <source>
        <strain evidence="3">PP-F2FG21</strain>
    </source>
</reference>
<feature type="domain" description="ABM" evidence="1">
    <location>
        <begin position="6"/>
        <end position="95"/>
    </location>
</feature>
<dbReference type="RefSeq" id="WP_134336832.1">
    <property type="nucleotide sequence ID" value="NZ_BMCZ01000002.1"/>
</dbReference>
<dbReference type="SUPFAM" id="SSF54909">
    <property type="entry name" value="Dimeric alpha+beta barrel"/>
    <property type="match status" value="1"/>
</dbReference>
<dbReference type="OrthoDB" id="676007at2"/>
<gene>
    <name evidence="3" type="ORF">E2R65_12635</name>
    <name evidence="2" type="ORF">GGR35_001833</name>
</gene>
<evidence type="ECO:0000313" key="2">
    <source>
        <dbReference type="EMBL" id="MBB3969230.1"/>
    </source>
</evidence>
<dbReference type="EMBL" id="JACIEG010000003">
    <property type="protein sequence ID" value="MBB3969230.1"/>
    <property type="molecule type" value="Genomic_DNA"/>
</dbReference>
<dbReference type="AlphaFoldDB" id="A0A4Y8AD51"/>
<reference evidence="3 4" key="1">
    <citation type="journal article" date="2016" name="Int. J. Syst. Evol. Microbiol.">
        <title>Proposal of Mucilaginibacter phyllosphaerae sp. nov. isolated from the phyllosphere of Galium album.</title>
        <authorList>
            <person name="Aydogan E.L."/>
            <person name="Busse H.J."/>
            <person name="Moser G."/>
            <person name="Muller C."/>
            <person name="Kampfer P."/>
            <person name="Glaeser S.P."/>
        </authorList>
    </citation>
    <scope>NUCLEOTIDE SEQUENCE [LARGE SCALE GENOMIC DNA]</scope>
    <source>
        <strain evidence="3 4">PP-F2FG21</strain>
    </source>
</reference>
<dbReference type="InterPro" id="IPR007138">
    <property type="entry name" value="ABM_dom"/>
</dbReference>
<dbReference type="InterPro" id="IPR011008">
    <property type="entry name" value="Dimeric_a/b-barrel"/>
</dbReference>
<sequence>MKNGKVITHVEFTVRTEMINIVLQKAEITQSLILKEEGCETFILTTKKEASNVIVLFAVYTSEEIYQWHLEQEYVKNFFAYLADKLLAAPKVDYLVEY</sequence>
<protein>
    <submittedName>
        <fullName evidence="2">Quinol monooxygenase YgiN</fullName>
    </submittedName>
</protein>
<evidence type="ECO:0000259" key="1">
    <source>
        <dbReference type="PROSITE" id="PS51725"/>
    </source>
</evidence>
<dbReference type="EMBL" id="SNQG01000004">
    <property type="protein sequence ID" value="TEW65969.1"/>
    <property type="molecule type" value="Genomic_DNA"/>
</dbReference>
<dbReference type="Pfam" id="PF03992">
    <property type="entry name" value="ABM"/>
    <property type="match status" value="1"/>
</dbReference>
<proteinExistence type="predicted"/>
<evidence type="ECO:0000313" key="4">
    <source>
        <dbReference type="Proteomes" id="UP000297248"/>
    </source>
</evidence>
<dbReference type="Proteomes" id="UP000297248">
    <property type="component" value="Unassembled WGS sequence"/>
</dbReference>
<evidence type="ECO:0000313" key="5">
    <source>
        <dbReference type="Proteomes" id="UP000583101"/>
    </source>
</evidence>
<comment type="caution">
    <text evidence="3">The sequence shown here is derived from an EMBL/GenBank/DDBJ whole genome shotgun (WGS) entry which is preliminary data.</text>
</comment>
<dbReference type="GO" id="GO:0004497">
    <property type="term" value="F:monooxygenase activity"/>
    <property type="evidence" value="ECO:0007669"/>
    <property type="project" value="UniProtKB-KW"/>
</dbReference>
<dbReference type="Gene3D" id="3.30.70.100">
    <property type="match status" value="1"/>
</dbReference>
<keyword evidence="2" id="KW-0560">Oxidoreductase</keyword>
<name>A0A4Y8AD51_9SPHI</name>
<keyword evidence="5" id="KW-1185">Reference proteome</keyword>